<dbReference type="Gene3D" id="3.40.605.10">
    <property type="entry name" value="Aldehyde Dehydrogenase, Chain A, domain 1"/>
    <property type="match status" value="1"/>
</dbReference>
<dbReference type="InterPro" id="IPR016162">
    <property type="entry name" value="Ald_DH_N"/>
</dbReference>
<name>A0ABU2LZC8_9ACTN</name>
<dbReference type="PROSITE" id="PS00070">
    <property type="entry name" value="ALDEHYDE_DEHYDR_CYS"/>
    <property type="match status" value="1"/>
</dbReference>
<proteinExistence type="inferred from homology"/>
<evidence type="ECO:0000259" key="4">
    <source>
        <dbReference type="Pfam" id="PF00171"/>
    </source>
</evidence>
<evidence type="ECO:0000313" key="5">
    <source>
        <dbReference type="EMBL" id="MDT0322943.1"/>
    </source>
</evidence>
<protein>
    <submittedName>
        <fullName evidence="5">Aldehyde dehydrogenase</fullName>
    </submittedName>
</protein>
<feature type="active site" evidence="2">
    <location>
        <position position="265"/>
    </location>
</feature>
<feature type="domain" description="Aldehyde dehydrogenase" evidence="4">
    <location>
        <begin position="28"/>
        <end position="489"/>
    </location>
</feature>
<dbReference type="InterPro" id="IPR029510">
    <property type="entry name" value="Ald_DH_CS_GLU"/>
</dbReference>
<dbReference type="Proteomes" id="UP001183420">
    <property type="component" value="Unassembled WGS sequence"/>
</dbReference>
<dbReference type="RefSeq" id="WP_311603869.1">
    <property type="nucleotide sequence ID" value="NZ_JAVREM010000079.1"/>
</dbReference>
<dbReference type="Pfam" id="PF00171">
    <property type="entry name" value="Aldedh"/>
    <property type="match status" value="1"/>
</dbReference>
<dbReference type="Gene3D" id="3.40.309.10">
    <property type="entry name" value="Aldehyde Dehydrogenase, Chain A, domain 2"/>
    <property type="match status" value="1"/>
</dbReference>
<dbReference type="InterPro" id="IPR015590">
    <property type="entry name" value="Aldehyde_DH_dom"/>
</dbReference>
<keyword evidence="6" id="KW-1185">Reference proteome</keyword>
<dbReference type="InterPro" id="IPR016161">
    <property type="entry name" value="Ald_DH/histidinol_DH"/>
</dbReference>
<organism evidence="5 6">
    <name type="scientific">Streptomyces millisiae</name>
    <dbReference type="NCBI Taxonomy" id="3075542"/>
    <lineage>
        <taxon>Bacteria</taxon>
        <taxon>Bacillati</taxon>
        <taxon>Actinomycetota</taxon>
        <taxon>Actinomycetes</taxon>
        <taxon>Kitasatosporales</taxon>
        <taxon>Streptomycetaceae</taxon>
        <taxon>Streptomyces</taxon>
    </lineage>
</organism>
<dbReference type="SUPFAM" id="SSF53720">
    <property type="entry name" value="ALDH-like"/>
    <property type="match status" value="1"/>
</dbReference>
<evidence type="ECO:0000256" key="1">
    <source>
        <dbReference type="ARBA" id="ARBA00023002"/>
    </source>
</evidence>
<reference evidence="6" key="1">
    <citation type="submission" date="2023-07" db="EMBL/GenBank/DDBJ databases">
        <title>30 novel species of actinomycetes from the DSMZ collection.</title>
        <authorList>
            <person name="Nouioui I."/>
        </authorList>
    </citation>
    <scope>NUCLEOTIDE SEQUENCE [LARGE SCALE GENOMIC DNA]</scope>
    <source>
        <strain evidence="6">DSM 44918</strain>
    </source>
</reference>
<accession>A0ABU2LZC8</accession>
<keyword evidence="1 3" id="KW-0560">Oxidoreductase</keyword>
<dbReference type="PANTHER" id="PTHR11699">
    <property type="entry name" value="ALDEHYDE DEHYDROGENASE-RELATED"/>
    <property type="match status" value="1"/>
</dbReference>
<comment type="similarity">
    <text evidence="3">Belongs to the aldehyde dehydrogenase family.</text>
</comment>
<evidence type="ECO:0000313" key="6">
    <source>
        <dbReference type="Proteomes" id="UP001183420"/>
    </source>
</evidence>
<dbReference type="InterPro" id="IPR016160">
    <property type="entry name" value="Ald_DH_CS_CYS"/>
</dbReference>
<evidence type="ECO:0000256" key="3">
    <source>
        <dbReference type="RuleBase" id="RU003345"/>
    </source>
</evidence>
<dbReference type="InterPro" id="IPR016163">
    <property type="entry name" value="Ald_DH_C"/>
</dbReference>
<evidence type="ECO:0000256" key="2">
    <source>
        <dbReference type="PROSITE-ProRule" id="PRU10007"/>
    </source>
</evidence>
<gene>
    <name evidence="5" type="ORF">RNC47_31990</name>
</gene>
<dbReference type="EMBL" id="JAVREM010000079">
    <property type="protein sequence ID" value="MDT0322943.1"/>
    <property type="molecule type" value="Genomic_DNA"/>
</dbReference>
<dbReference type="CDD" id="cd07112">
    <property type="entry name" value="ALDH_GABALDH-PuuC"/>
    <property type="match status" value="1"/>
</dbReference>
<sequence>MRDRSDWQRLARDVRPRHRAFIDGAFTDAADGAEFDTVNPATGGVLASVARCRAVDVDRAVTAARRAFDAGSWSRAVPGHRKAVLLALAEKIREHADELALLDTLDGGKLITDTTTIDVPGSAAILQWYAEAVDKLYGQVAPTGPGDLAIVTREALGVVGAVVPWNYPLEMAIWKIAPALAVGNSVVLKPAEQSPLSALRLAELAAEAGLPDGVLSVLPGLGPEAGRAIGEHPGIDAVAFTGSTAVGKLFLRYAAESNMKQVWLECGGKSANVVFADAGDLDLVADRAVAGIYTCSGQVCSANSRLLVAESVADELTGRIAERAGALRVGDPLDPESTMGPLISRRQLDGVLGHIEAARAEARLAFGGRRLLGETDGYFIEPTAFVDVPDTAAIARDEVFGPVLAISTFRTEEEAIARVNASRYGLAASVFTDDIHRAHRVARALQVGTVSVNTVDALDVTTPFGGVKQSGYGRDLSLHALDKFTSLKTTWFAGSPQGSPEGRA</sequence>
<dbReference type="PROSITE" id="PS00687">
    <property type="entry name" value="ALDEHYDE_DEHYDR_GLU"/>
    <property type="match status" value="1"/>
</dbReference>
<comment type="caution">
    <text evidence="5">The sequence shown here is derived from an EMBL/GenBank/DDBJ whole genome shotgun (WGS) entry which is preliminary data.</text>
</comment>